<dbReference type="Proteomes" id="UP001153365">
    <property type="component" value="Unassembled WGS sequence"/>
</dbReference>
<comment type="caution">
    <text evidence="2">The sequence shown here is derived from an EMBL/GenBank/DDBJ whole genome shotgun (WGS) entry which is preliminary data.</text>
</comment>
<organism evidence="2 3">
    <name type="scientific">Phakopsora pachyrhizi</name>
    <name type="common">Asian soybean rust disease fungus</name>
    <dbReference type="NCBI Taxonomy" id="170000"/>
    <lineage>
        <taxon>Eukaryota</taxon>
        <taxon>Fungi</taxon>
        <taxon>Dikarya</taxon>
        <taxon>Basidiomycota</taxon>
        <taxon>Pucciniomycotina</taxon>
        <taxon>Pucciniomycetes</taxon>
        <taxon>Pucciniales</taxon>
        <taxon>Phakopsoraceae</taxon>
        <taxon>Phakopsora</taxon>
    </lineage>
</organism>
<dbReference type="PANTHER" id="PTHR36168">
    <property type="entry name" value="CHROMOSOME 1, WHOLE GENOME SHOTGUN SEQUENCE"/>
    <property type="match status" value="1"/>
</dbReference>
<dbReference type="AlphaFoldDB" id="A0AAV0B5N7"/>
<dbReference type="Pfam" id="PF24913">
    <property type="entry name" value="WHD_AAA_fung"/>
    <property type="match status" value="1"/>
</dbReference>
<gene>
    <name evidence="2" type="ORF">PPACK8108_LOCUS13435</name>
</gene>
<accession>A0AAV0B5N7</accession>
<dbReference type="PANTHER" id="PTHR36168:SF1">
    <property type="entry name" value="ORC1-LIKE AAA ATPASE DOMAIN-CONTAINING PROTEIN"/>
    <property type="match status" value="1"/>
</dbReference>
<reference evidence="2" key="1">
    <citation type="submission" date="2022-06" db="EMBL/GenBank/DDBJ databases">
        <authorList>
            <consortium name="SYNGENTA / RWTH Aachen University"/>
        </authorList>
    </citation>
    <scope>NUCLEOTIDE SEQUENCE</scope>
</reference>
<evidence type="ECO:0000313" key="2">
    <source>
        <dbReference type="EMBL" id="CAH7680912.1"/>
    </source>
</evidence>
<proteinExistence type="predicted"/>
<keyword evidence="3" id="KW-1185">Reference proteome</keyword>
<dbReference type="InterPro" id="IPR056808">
    <property type="entry name" value="HTH_AAA"/>
</dbReference>
<name>A0AAV0B5N7_PHAPC</name>
<dbReference type="EMBL" id="CALTRL010003337">
    <property type="protein sequence ID" value="CAH7680912.1"/>
    <property type="molecule type" value="Genomic_DNA"/>
</dbReference>
<sequence length="85" mass="9838">NQSVDDREVNEVWGMVGSRITYLSWCMTHKDMIHAAQAILEGEEQWLLSRIGLIVDCDEDVMNEQKWLSSSFLLMKALVEQAEEH</sequence>
<feature type="domain" description="AAA protein C-terminal winged helix" evidence="1">
    <location>
        <begin position="49"/>
        <end position="84"/>
    </location>
</feature>
<evidence type="ECO:0000313" key="3">
    <source>
        <dbReference type="Proteomes" id="UP001153365"/>
    </source>
</evidence>
<evidence type="ECO:0000259" key="1">
    <source>
        <dbReference type="Pfam" id="PF24913"/>
    </source>
</evidence>
<feature type="non-terminal residue" evidence="2">
    <location>
        <position position="1"/>
    </location>
</feature>
<protein>
    <recommendedName>
        <fullName evidence="1">AAA protein C-terminal winged helix domain-containing protein</fullName>
    </recommendedName>
</protein>